<feature type="compositionally biased region" description="Low complexity" evidence="1">
    <location>
        <begin position="1"/>
        <end position="16"/>
    </location>
</feature>
<evidence type="ECO:0000313" key="3">
    <source>
        <dbReference type="Proteomes" id="UP000245946"/>
    </source>
</evidence>
<organism evidence="2 3">
    <name type="scientific">Tilletiopsis washingtonensis</name>
    <dbReference type="NCBI Taxonomy" id="58919"/>
    <lineage>
        <taxon>Eukaryota</taxon>
        <taxon>Fungi</taxon>
        <taxon>Dikarya</taxon>
        <taxon>Basidiomycota</taxon>
        <taxon>Ustilaginomycotina</taxon>
        <taxon>Exobasidiomycetes</taxon>
        <taxon>Entylomatales</taxon>
        <taxon>Entylomatales incertae sedis</taxon>
        <taxon>Tilletiopsis</taxon>
    </lineage>
</organism>
<feature type="compositionally biased region" description="Low complexity" evidence="1">
    <location>
        <begin position="206"/>
        <end position="217"/>
    </location>
</feature>
<evidence type="ECO:0000313" key="2">
    <source>
        <dbReference type="EMBL" id="PWN98433.1"/>
    </source>
</evidence>
<dbReference type="GeneID" id="37269748"/>
<feature type="compositionally biased region" description="Polar residues" evidence="1">
    <location>
        <begin position="413"/>
        <end position="425"/>
    </location>
</feature>
<accession>A0A316ZDW9</accession>
<gene>
    <name evidence="2" type="ORF">FA09DRAFT_329493</name>
</gene>
<dbReference type="Proteomes" id="UP000245946">
    <property type="component" value="Unassembled WGS sequence"/>
</dbReference>
<feature type="region of interest" description="Disordered" evidence="1">
    <location>
        <begin position="165"/>
        <end position="234"/>
    </location>
</feature>
<name>A0A316ZDW9_9BASI</name>
<evidence type="ECO:0000256" key="1">
    <source>
        <dbReference type="SAM" id="MobiDB-lite"/>
    </source>
</evidence>
<dbReference type="EMBL" id="KZ819291">
    <property type="protein sequence ID" value="PWN98433.1"/>
    <property type="molecule type" value="Genomic_DNA"/>
</dbReference>
<protein>
    <submittedName>
        <fullName evidence="2">Uncharacterized protein</fullName>
    </submittedName>
</protein>
<keyword evidence="3" id="KW-1185">Reference proteome</keyword>
<feature type="compositionally biased region" description="Polar residues" evidence="1">
    <location>
        <begin position="23"/>
        <end position="43"/>
    </location>
</feature>
<reference evidence="2 3" key="1">
    <citation type="journal article" date="2018" name="Mol. Biol. Evol.">
        <title>Broad Genomic Sampling Reveals a Smut Pathogenic Ancestry of the Fungal Clade Ustilaginomycotina.</title>
        <authorList>
            <person name="Kijpornyongpan T."/>
            <person name="Mondo S.J."/>
            <person name="Barry K."/>
            <person name="Sandor L."/>
            <person name="Lee J."/>
            <person name="Lipzen A."/>
            <person name="Pangilinan J."/>
            <person name="LaButti K."/>
            <person name="Hainaut M."/>
            <person name="Henrissat B."/>
            <person name="Grigoriev I.V."/>
            <person name="Spatafora J.W."/>
            <person name="Aime M.C."/>
        </authorList>
    </citation>
    <scope>NUCLEOTIDE SEQUENCE [LARGE SCALE GENOMIC DNA]</scope>
    <source>
        <strain evidence="2 3">MCA 4186</strain>
    </source>
</reference>
<dbReference type="AlphaFoldDB" id="A0A316ZDW9"/>
<feature type="region of interest" description="Disordered" evidence="1">
    <location>
        <begin position="397"/>
        <end position="466"/>
    </location>
</feature>
<feature type="compositionally biased region" description="Low complexity" evidence="1">
    <location>
        <begin position="165"/>
        <end position="191"/>
    </location>
</feature>
<proteinExistence type="predicted"/>
<sequence length="478" mass="50402">MASSSSSSSAAAPSSSRAGHLSHFSTRSFESYHTPINSPTSTAPLRPTHRPSRSRTLSLLSTFSRHSLAEPAPEASQPSVAPLSPKRSLRRTSVRKPRAFLAAEPVVDDAERPTSALSFACAGEQDDDAAPLAAFSPSPRPAALLVMPKDIDTYSLSSLQAAAGFPSPALSTSSSKSDDSYFYASSSNDSTPRNSGEHSRCQLVVSSSRAASSHGASPRGWHLPCPPTPTLPQGDWSTWPTYASPPVSPKTELPPRNSSLPVVKLDAPAAAPAPAPVAAAPTSMVRARSQERRSKGLGMAVVPAVPAIKAPVCDEGAQWTLALNWDDDEEYYRSARLTSASFVASDRFLGRAQRRGASPPRAGVSTQTWCISTAVDDSAAPLFVPRSRSQLQSNVAMAATREVDSDEESDDSQATSIGSMPSTPRASVWQLPVPSPTAPLNVRKKASAASQPRKSALRCPARTKGDGRRVTFAPTLVV</sequence>
<feature type="region of interest" description="Disordered" evidence="1">
    <location>
        <begin position="1"/>
        <end position="92"/>
    </location>
</feature>
<dbReference type="RefSeq" id="XP_025598712.1">
    <property type="nucleotide sequence ID" value="XM_025742204.1"/>
</dbReference>
<feature type="compositionally biased region" description="Low complexity" evidence="1">
    <location>
        <begin position="54"/>
        <end position="66"/>
    </location>
</feature>